<gene>
    <name evidence="4" type="ORF">DW099_15255</name>
</gene>
<dbReference type="InterPro" id="IPR029051">
    <property type="entry name" value="DUF4352"/>
</dbReference>
<dbReference type="OrthoDB" id="1858613at2"/>
<dbReference type="InterPro" id="IPR029050">
    <property type="entry name" value="Immunoprotect_excell_Ig-like"/>
</dbReference>
<feature type="domain" description="DUF4352" evidence="3">
    <location>
        <begin position="51"/>
        <end position="167"/>
    </location>
</feature>
<dbReference type="AlphaFoldDB" id="A0A415DZE3"/>
<dbReference type="Pfam" id="PF11611">
    <property type="entry name" value="DUF4352"/>
    <property type="match status" value="1"/>
</dbReference>
<evidence type="ECO:0000313" key="5">
    <source>
        <dbReference type="Proteomes" id="UP000284841"/>
    </source>
</evidence>
<keyword evidence="1 2" id="KW-0732">Signal</keyword>
<sequence length="179" mass="19994">MKHKKLLPVLLGIMLILTFTACGSDDKEPGPLLNELKEAEFYQGELTTGMVGDTMKNSFFEWKVNSVKTETELNGKSAGEGKKYVVANISVKNTTKETFVTGNYDFIGYMEASEDGHLDTADSFYDDMYPDETELAAGKTLTGDIVFIVDEDVDEIVMDYMEFYGDESIGNTNWVDLKL</sequence>
<protein>
    <submittedName>
        <fullName evidence="4">DUF4352 domain-containing protein</fullName>
    </submittedName>
</protein>
<evidence type="ECO:0000256" key="1">
    <source>
        <dbReference type="ARBA" id="ARBA00022729"/>
    </source>
</evidence>
<feature type="chain" id="PRO_5039212991" evidence="2">
    <location>
        <begin position="22"/>
        <end position="179"/>
    </location>
</feature>
<dbReference type="STRING" id="1776384.GCA_900086585_01547"/>
<keyword evidence="5" id="KW-1185">Reference proteome</keyword>
<organism evidence="4 5">
    <name type="scientific">Emergencia timonensis</name>
    <dbReference type="NCBI Taxonomy" id="1776384"/>
    <lineage>
        <taxon>Bacteria</taxon>
        <taxon>Bacillati</taxon>
        <taxon>Bacillota</taxon>
        <taxon>Clostridia</taxon>
        <taxon>Peptostreptococcales</taxon>
        <taxon>Anaerovoracaceae</taxon>
        <taxon>Emergencia</taxon>
    </lineage>
</organism>
<dbReference type="PROSITE" id="PS51257">
    <property type="entry name" value="PROKAR_LIPOPROTEIN"/>
    <property type="match status" value="1"/>
</dbReference>
<evidence type="ECO:0000259" key="3">
    <source>
        <dbReference type="Pfam" id="PF11611"/>
    </source>
</evidence>
<reference evidence="4 5" key="1">
    <citation type="submission" date="2018-08" db="EMBL/GenBank/DDBJ databases">
        <title>A genome reference for cultivated species of the human gut microbiota.</title>
        <authorList>
            <person name="Zou Y."/>
            <person name="Xue W."/>
            <person name="Luo G."/>
        </authorList>
    </citation>
    <scope>NUCLEOTIDE SEQUENCE [LARGE SCALE GENOMIC DNA]</scope>
    <source>
        <strain evidence="4 5">AM07-24</strain>
    </source>
</reference>
<proteinExistence type="predicted"/>
<evidence type="ECO:0000256" key="2">
    <source>
        <dbReference type="SAM" id="SignalP"/>
    </source>
</evidence>
<name>A0A415DZE3_9FIRM</name>
<dbReference type="EMBL" id="QRMS01000004">
    <property type="protein sequence ID" value="RHJ86189.1"/>
    <property type="molecule type" value="Genomic_DNA"/>
</dbReference>
<dbReference type="RefSeq" id="WP_118336259.1">
    <property type="nucleotide sequence ID" value="NZ_AP025567.1"/>
</dbReference>
<feature type="signal peptide" evidence="2">
    <location>
        <begin position="1"/>
        <end position="21"/>
    </location>
</feature>
<evidence type="ECO:0000313" key="4">
    <source>
        <dbReference type="EMBL" id="RHJ86189.1"/>
    </source>
</evidence>
<dbReference type="Gene3D" id="2.60.40.1240">
    <property type="match status" value="1"/>
</dbReference>
<dbReference type="Proteomes" id="UP000284841">
    <property type="component" value="Unassembled WGS sequence"/>
</dbReference>
<comment type="caution">
    <text evidence="4">The sequence shown here is derived from an EMBL/GenBank/DDBJ whole genome shotgun (WGS) entry which is preliminary data.</text>
</comment>
<accession>A0A415DZE3</accession>